<dbReference type="GO" id="GO:0005886">
    <property type="term" value="C:plasma membrane"/>
    <property type="evidence" value="ECO:0007669"/>
    <property type="project" value="UniProtKB-SubCell"/>
</dbReference>
<dbReference type="AlphaFoldDB" id="A0A9W6QB23"/>
<dbReference type="GO" id="GO:0043215">
    <property type="term" value="P:daunorubicin transport"/>
    <property type="evidence" value="ECO:0007669"/>
    <property type="project" value="InterPro"/>
</dbReference>
<feature type="domain" description="ABC transporter" evidence="11">
    <location>
        <begin position="6"/>
        <end position="236"/>
    </location>
</feature>
<dbReference type="EC" id="7.6.2.2" evidence="2"/>
<comment type="caution">
    <text evidence="12">The sequence shown here is derived from an EMBL/GenBank/DDBJ whole genome shotgun (WGS) entry which is preliminary data.</text>
</comment>
<dbReference type="GO" id="GO:1900753">
    <property type="term" value="P:doxorubicin transport"/>
    <property type="evidence" value="ECO:0007669"/>
    <property type="project" value="InterPro"/>
</dbReference>
<dbReference type="InterPro" id="IPR050763">
    <property type="entry name" value="ABC_transporter_ATP-binding"/>
</dbReference>
<organism evidence="12 13">
    <name type="scientific">Kitasatospora phosalacinea</name>
    <dbReference type="NCBI Taxonomy" id="2065"/>
    <lineage>
        <taxon>Bacteria</taxon>
        <taxon>Bacillati</taxon>
        <taxon>Actinomycetota</taxon>
        <taxon>Actinomycetes</taxon>
        <taxon>Kitasatosporales</taxon>
        <taxon>Streptomycetaceae</taxon>
        <taxon>Kitasatospora</taxon>
    </lineage>
</organism>
<keyword evidence="5" id="KW-0547">Nucleotide-binding</keyword>
<reference evidence="12" key="1">
    <citation type="submission" date="2023-02" db="EMBL/GenBank/DDBJ databases">
        <title>Kitasatospora phosalacinea NBRC 14627.</title>
        <authorList>
            <person name="Ichikawa N."/>
            <person name="Sato H."/>
            <person name="Tonouchi N."/>
        </authorList>
    </citation>
    <scope>NUCLEOTIDE SEQUENCE</scope>
    <source>
        <strain evidence="12">NBRC 14627</strain>
    </source>
</reference>
<evidence type="ECO:0000256" key="4">
    <source>
        <dbReference type="ARBA" id="ARBA00022475"/>
    </source>
</evidence>
<dbReference type="PROSITE" id="PS50893">
    <property type="entry name" value="ABC_TRANSPORTER_2"/>
    <property type="match status" value="1"/>
</dbReference>
<evidence type="ECO:0000256" key="5">
    <source>
        <dbReference type="ARBA" id="ARBA00022741"/>
    </source>
</evidence>
<evidence type="ECO:0000256" key="10">
    <source>
        <dbReference type="ARBA" id="ARBA00049985"/>
    </source>
</evidence>
<dbReference type="InterPro" id="IPR027417">
    <property type="entry name" value="P-loop_NTPase"/>
</dbReference>
<evidence type="ECO:0000256" key="2">
    <source>
        <dbReference type="ARBA" id="ARBA00012191"/>
    </source>
</evidence>
<dbReference type="GO" id="GO:0008559">
    <property type="term" value="F:ABC-type xenobiotic transporter activity"/>
    <property type="evidence" value="ECO:0007669"/>
    <property type="project" value="UniProtKB-EC"/>
</dbReference>
<dbReference type="GO" id="GO:0005524">
    <property type="term" value="F:ATP binding"/>
    <property type="evidence" value="ECO:0007669"/>
    <property type="project" value="UniProtKB-KW"/>
</dbReference>
<dbReference type="EMBL" id="BSSA01000015">
    <property type="protein sequence ID" value="GLW72026.1"/>
    <property type="molecule type" value="Genomic_DNA"/>
</dbReference>
<proteinExistence type="inferred from homology"/>
<gene>
    <name evidence="12" type="ORF">Kpho02_43250</name>
</gene>
<protein>
    <recommendedName>
        <fullName evidence="2">ABC-type xenobiotic transporter</fullName>
        <ecNumber evidence="2">7.6.2.2</ecNumber>
    </recommendedName>
</protein>
<comment type="similarity">
    <text evidence="10">Belongs to the ABC transporter superfamily. Drug exporter-1 (DrugE1) (TC 3.A.1.105) family.</text>
</comment>
<dbReference type="GO" id="GO:0046677">
    <property type="term" value="P:response to antibiotic"/>
    <property type="evidence" value="ECO:0007669"/>
    <property type="project" value="UniProtKB-KW"/>
</dbReference>
<name>A0A9W6QB23_9ACTN</name>
<keyword evidence="6 12" id="KW-0067">ATP-binding</keyword>
<comment type="subcellular location">
    <subcellularLocation>
        <location evidence="1">Cell membrane</location>
        <topology evidence="1">Peripheral membrane protein</topology>
        <orientation evidence="1">Cytoplasmic side</orientation>
    </subcellularLocation>
</comment>
<dbReference type="InterPro" id="IPR003593">
    <property type="entry name" value="AAA+_ATPase"/>
</dbReference>
<evidence type="ECO:0000256" key="3">
    <source>
        <dbReference type="ARBA" id="ARBA00022448"/>
    </source>
</evidence>
<dbReference type="SMART" id="SM00382">
    <property type="entry name" value="AAA"/>
    <property type="match status" value="1"/>
</dbReference>
<keyword evidence="9" id="KW-0046">Antibiotic resistance</keyword>
<evidence type="ECO:0000256" key="6">
    <source>
        <dbReference type="ARBA" id="ARBA00022840"/>
    </source>
</evidence>
<evidence type="ECO:0000256" key="1">
    <source>
        <dbReference type="ARBA" id="ARBA00004413"/>
    </source>
</evidence>
<keyword evidence="3" id="KW-0813">Transport</keyword>
<evidence type="ECO:0000256" key="9">
    <source>
        <dbReference type="ARBA" id="ARBA00023251"/>
    </source>
</evidence>
<dbReference type="FunFam" id="3.40.50.300:FF:000589">
    <property type="entry name" value="ABC transporter, ATP-binding subunit"/>
    <property type="match status" value="1"/>
</dbReference>
<evidence type="ECO:0000313" key="13">
    <source>
        <dbReference type="Proteomes" id="UP001165041"/>
    </source>
</evidence>
<dbReference type="GO" id="GO:0016887">
    <property type="term" value="F:ATP hydrolysis activity"/>
    <property type="evidence" value="ECO:0007669"/>
    <property type="project" value="InterPro"/>
</dbReference>
<evidence type="ECO:0000313" key="12">
    <source>
        <dbReference type="EMBL" id="GLW72026.1"/>
    </source>
</evidence>
<dbReference type="Proteomes" id="UP001165041">
    <property type="component" value="Unassembled WGS sequence"/>
</dbReference>
<keyword evidence="8" id="KW-0472">Membrane</keyword>
<evidence type="ECO:0000259" key="11">
    <source>
        <dbReference type="PROSITE" id="PS50893"/>
    </source>
</evidence>
<evidence type="ECO:0000256" key="8">
    <source>
        <dbReference type="ARBA" id="ARBA00023136"/>
    </source>
</evidence>
<dbReference type="Gene3D" id="3.40.50.300">
    <property type="entry name" value="P-loop containing nucleotide triphosphate hydrolases"/>
    <property type="match status" value="1"/>
</dbReference>
<keyword evidence="4" id="KW-1003">Cell membrane</keyword>
<dbReference type="PANTHER" id="PTHR42711:SF19">
    <property type="entry name" value="DOXORUBICIN RESISTANCE ATP-BINDING PROTEIN DRRA"/>
    <property type="match status" value="1"/>
</dbReference>
<dbReference type="InterPro" id="IPR003439">
    <property type="entry name" value="ABC_transporter-like_ATP-bd"/>
</dbReference>
<sequence>MSDPVIAVRGLSKRFGATAALDGLELDVPEGAVCGLLGPNGAGKSTLVRILATLVRPDRGTARVCGHDVVKDAAAVRRRIGLAGQYAAVEEGITGRENLELLGRLHHLGATEARARAAGLLERYRLTEAADRLVRGYSGGMRRRLDLVASLIARPRALFLDEPTTGLDPRSRREIWSAVKELAQQGTTVLLTTQYLDEADRLADRIVLLDRGRTVADDTPARLKAAIGTLVEVVLPEGADLERARAVLAALTGGHPAVDPGQGRLSAVSDPARPLALPRLVRELDAAGVTASDVALRTPSLDDVFLALTGAERGRSGAVEDLGRVA</sequence>
<accession>A0A9W6QB23</accession>
<dbReference type="InterPro" id="IPR017871">
    <property type="entry name" value="ABC_transporter-like_CS"/>
</dbReference>
<dbReference type="Pfam" id="PF00005">
    <property type="entry name" value="ABC_tran"/>
    <property type="match status" value="1"/>
</dbReference>
<keyword evidence="7" id="KW-1278">Translocase</keyword>
<dbReference type="RefSeq" id="WP_285737764.1">
    <property type="nucleotide sequence ID" value="NZ_BSSA01000015.1"/>
</dbReference>
<dbReference type="SUPFAM" id="SSF52540">
    <property type="entry name" value="P-loop containing nucleoside triphosphate hydrolases"/>
    <property type="match status" value="1"/>
</dbReference>
<dbReference type="NCBIfam" id="TIGR01188">
    <property type="entry name" value="drrA"/>
    <property type="match status" value="1"/>
</dbReference>
<dbReference type="PANTHER" id="PTHR42711">
    <property type="entry name" value="ABC TRANSPORTER ATP-BINDING PROTEIN"/>
    <property type="match status" value="1"/>
</dbReference>
<dbReference type="InterPro" id="IPR005894">
    <property type="entry name" value="DrrA"/>
</dbReference>
<dbReference type="PROSITE" id="PS00211">
    <property type="entry name" value="ABC_TRANSPORTER_1"/>
    <property type="match status" value="1"/>
</dbReference>
<evidence type="ECO:0000256" key="7">
    <source>
        <dbReference type="ARBA" id="ARBA00022967"/>
    </source>
</evidence>